<keyword evidence="1" id="KW-0547">Nucleotide-binding</keyword>
<dbReference type="GO" id="GO:0005524">
    <property type="term" value="F:ATP binding"/>
    <property type="evidence" value="ECO:0007669"/>
    <property type="project" value="UniProtKB-KW"/>
</dbReference>
<dbReference type="InterPro" id="IPR014001">
    <property type="entry name" value="Helicase_ATP-bd"/>
</dbReference>
<evidence type="ECO:0000313" key="8">
    <source>
        <dbReference type="Proteomes" id="UP000279959"/>
    </source>
</evidence>
<dbReference type="PROSITE" id="PS51192">
    <property type="entry name" value="HELICASE_ATP_BIND_1"/>
    <property type="match status" value="1"/>
</dbReference>
<evidence type="ECO:0000259" key="6">
    <source>
        <dbReference type="PROSITE" id="PS51194"/>
    </source>
</evidence>
<proteinExistence type="predicted"/>
<evidence type="ECO:0000256" key="1">
    <source>
        <dbReference type="ARBA" id="ARBA00022741"/>
    </source>
</evidence>
<dbReference type="InterPro" id="IPR011545">
    <property type="entry name" value="DEAD/DEAH_box_helicase_dom"/>
</dbReference>
<dbReference type="PROSITE" id="PS51194">
    <property type="entry name" value="HELICASE_CTER"/>
    <property type="match status" value="1"/>
</dbReference>
<evidence type="ECO:0000256" key="4">
    <source>
        <dbReference type="ARBA" id="ARBA00022840"/>
    </source>
</evidence>
<dbReference type="GO" id="GO:0004197">
    <property type="term" value="F:cysteine-type endopeptidase activity"/>
    <property type="evidence" value="ECO:0007669"/>
    <property type="project" value="InterPro"/>
</dbReference>
<feature type="domain" description="Helicase ATP-binding" evidence="5">
    <location>
        <begin position="293"/>
        <end position="466"/>
    </location>
</feature>
<dbReference type="Gene3D" id="1.10.3380.20">
    <property type="match status" value="1"/>
</dbReference>
<dbReference type="GO" id="GO:0004386">
    <property type="term" value="F:helicase activity"/>
    <property type="evidence" value="ECO:0007669"/>
    <property type="project" value="UniProtKB-KW"/>
</dbReference>
<keyword evidence="3" id="KW-0347">Helicase</keyword>
<dbReference type="AlphaFoldDB" id="A0A494W2M0"/>
<evidence type="ECO:0000256" key="3">
    <source>
        <dbReference type="ARBA" id="ARBA00022806"/>
    </source>
</evidence>
<dbReference type="CDD" id="cd18795">
    <property type="entry name" value="SF2_C_Ski2"/>
    <property type="match status" value="1"/>
</dbReference>
<reference evidence="7 8" key="1">
    <citation type="submission" date="2018-05" db="EMBL/GenBank/DDBJ databases">
        <title>Complete Genome Sequence of the Nonylphenol-Degrading Bacterium Sphingobium amiense DSM 16289T.</title>
        <authorList>
            <person name="Ootsuka M."/>
            <person name="Nishizawa T."/>
            <person name="Ohta H."/>
        </authorList>
    </citation>
    <scope>NUCLEOTIDE SEQUENCE [LARGE SCALE GENOMIC DNA]</scope>
    <source>
        <strain evidence="7 8">DSM 16289</strain>
    </source>
</reference>
<dbReference type="EMBL" id="AP018664">
    <property type="protein sequence ID" value="BBD98874.1"/>
    <property type="molecule type" value="Genomic_DNA"/>
</dbReference>
<dbReference type="InterPro" id="IPR027417">
    <property type="entry name" value="P-loop_NTPase"/>
</dbReference>
<dbReference type="PANTHER" id="PTHR47961:SF10">
    <property type="entry name" value="ATP-DEPENDENT DNA HELICASE HEL308"/>
    <property type="match status" value="1"/>
</dbReference>
<evidence type="ECO:0000256" key="2">
    <source>
        <dbReference type="ARBA" id="ARBA00022801"/>
    </source>
</evidence>
<dbReference type="InterPro" id="IPR001650">
    <property type="entry name" value="Helicase_C-like"/>
</dbReference>
<dbReference type="Pfam" id="PF00271">
    <property type="entry name" value="Helicase_C"/>
    <property type="match status" value="1"/>
</dbReference>
<feature type="domain" description="Helicase C-terminal" evidence="6">
    <location>
        <begin position="517"/>
        <end position="708"/>
    </location>
</feature>
<dbReference type="GO" id="GO:0003676">
    <property type="term" value="F:nucleic acid binding"/>
    <property type="evidence" value="ECO:0007669"/>
    <property type="project" value="InterPro"/>
</dbReference>
<dbReference type="SUPFAM" id="SSF158702">
    <property type="entry name" value="Sec63 N-terminal domain-like"/>
    <property type="match status" value="1"/>
</dbReference>
<keyword evidence="8" id="KW-1185">Reference proteome</keyword>
<keyword evidence="2" id="KW-0378">Hydrolase</keyword>
<dbReference type="SUPFAM" id="SSF52129">
    <property type="entry name" value="Caspase-like"/>
    <property type="match status" value="1"/>
</dbReference>
<dbReference type="Pfam" id="PF00656">
    <property type="entry name" value="Peptidase_C14"/>
    <property type="match status" value="1"/>
</dbReference>
<dbReference type="Gene3D" id="3.40.50.1460">
    <property type="match status" value="1"/>
</dbReference>
<dbReference type="Pfam" id="PF00270">
    <property type="entry name" value="DEAD"/>
    <property type="match status" value="1"/>
</dbReference>
<organism evidence="7 8">
    <name type="scientific">Sphingobium amiense</name>
    <dbReference type="NCBI Taxonomy" id="135719"/>
    <lineage>
        <taxon>Bacteria</taxon>
        <taxon>Pseudomonadati</taxon>
        <taxon>Pseudomonadota</taxon>
        <taxon>Alphaproteobacteria</taxon>
        <taxon>Sphingomonadales</taxon>
        <taxon>Sphingomonadaceae</taxon>
        <taxon>Sphingobium</taxon>
    </lineage>
</organism>
<gene>
    <name evidence="7" type="ORF">SAMIE_1023750</name>
</gene>
<dbReference type="SMART" id="SM00487">
    <property type="entry name" value="DEXDc"/>
    <property type="match status" value="1"/>
</dbReference>
<evidence type="ECO:0000313" key="7">
    <source>
        <dbReference type="EMBL" id="BBD98874.1"/>
    </source>
</evidence>
<protein>
    <submittedName>
        <fullName evidence="7">Peptidase C14</fullName>
    </submittedName>
</protein>
<dbReference type="SUPFAM" id="SSF52540">
    <property type="entry name" value="P-loop containing nucleoside triphosphate hydrolases"/>
    <property type="match status" value="1"/>
</dbReference>
<sequence>MLRAAFFGIDRHRDPYVGDLTGAARDATALWAIMSDSIDGLDAQLITNEDATLEAMRAALDATLASADETDVVILGFAGHGTPDHRLVLHDTDVDNLPGTTFGMDELAQRFRDTRARAVILLLDCCFSGGAPARVLDVGLVPRNAIAFPLVDVAGQGRILFAASSAQQEALEDPQTRHGLFTKAVIDTLLAADAPLGVLELVDRVTRLVGANAGRFGYEQSPTMFGQTQGDFMLPPGRVGERYRAAFPEYNALQTTGDIRELSQVGIPQEAIDAWHERFPAGLNALQIAAVNERGVLGGNSLMVIAPTSAGKTFVGELAALKAIADGRKAVFLLPYKALVNEKFEDFSALYGERLGLRIARCSGDWQDQVGEVLRGKYDIAFFTYEKFLSLSVSSSHILNQIGLVVLDEAQFITEPGRGMVVELLLTSLVSARQRGVCPQLITLSAVIGHANSFDRWLDCALLQTDERPVPLVEGVMDRTGAFTKMGPNGAETIQMIERHRVQQRRTRPSSQDVIVPLVQHLVEAGEKVIVFRNARGPASGCAEYLANELGLEPALDVLDALPEGDPSAMSDSLRRALAGGVAFHNGDLTRDERVAVERGFRSLNGNIKVLVATSTVAAGVNTPASTVIIAETDFPGRERIPYTVAQYKNMAGRAGRLGFEAEGKSILLAETPMERNQLFRRYVQGQPEAITSSFNPNQPGTWVIRLLAQVRDVPREAVIDLIANTYGGYLAAIQNPAWRDHMADSLERLLNRMIADGLVDEEGDSLRLTMLGRACGESPLSLESAMRLVELLGRIDPTDASLENLLVLVECLPERDEDYTPQSGKNGEPRWQQEASGRFGFNIGRSLAHRAESDVAFYARCKRALIVSDWIAGEPTTDIEARYSSNAFSRVGHGDIRGYADGSRFLLDSALRISAIVLGRAEDQDAAALLMTRLDLGLPADALAISALAFPLTRGEILALYHAGHRNQDAIALLNPDQLTAIIGRRGDALHRTFQPIIAGAA</sequence>
<dbReference type="InterPro" id="IPR050474">
    <property type="entry name" value="Hel308_SKI2-like"/>
</dbReference>
<name>A0A494W2M0_9SPHN</name>
<dbReference type="Gene3D" id="3.40.50.300">
    <property type="entry name" value="P-loop containing nucleotide triphosphate hydrolases"/>
    <property type="match status" value="2"/>
</dbReference>
<dbReference type="PANTHER" id="PTHR47961">
    <property type="entry name" value="DNA POLYMERASE THETA, PUTATIVE (AFU_ORTHOLOGUE AFUA_1G05260)-RELATED"/>
    <property type="match status" value="1"/>
</dbReference>
<dbReference type="KEGG" id="sami:SAMIE_1023750"/>
<evidence type="ECO:0000259" key="5">
    <source>
        <dbReference type="PROSITE" id="PS51192"/>
    </source>
</evidence>
<accession>A0A494W2M0</accession>
<dbReference type="GO" id="GO:0006508">
    <property type="term" value="P:proteolysis"/>
    <property type="evidence" value="ECO:0007669"/>
    <property type="project" value="InterPro"/>
</dbReference>
<keyword evidence="4" id="KW-0067">ATP-binding</keyword>
<dbReference type="SMART" id="SM00490">
    <property type="entry name" value="HELICc"/>
    <property type="match status" value="1"/>
</dbReference>
<dbReference type="Proteomes" id="UP000279959">
    <property type="component" value="Chromosome"/>
</dbReference>
<dbReference type="InterPro" id="IPR011600">
    <property type="entry name" value="Pept_C14_caspase"/>
</dbReference>
<dbReference type="RefSeq" id="WP_066703583.1">
    <property type="nucleotide sequence ID" value="NZ_AP018664.1"/>
</dbReference>
<dbReference type="InterPro" id="IPR029030">
    <property type="entry name" value="Caspase-like_dom_sf"/>
</dbReference>